<comment type="caution">
    <text evidence="1">The sequence shown here is derived from an EMBL/GenBank/DDBJ whole genome shotgun (WGS) entry which is preliminary data.</text>
</comment>
<evidence type="ECO:0008006" key="3">
    <source>
        <dbReference type="Google" id="ProtNLM"/>
    </source>
</evidence>
<accession>A0A8J2KWE6</accession>
<protein>
    <recommendedName>
        <fullName evidence="3">Reverse transcriptase</fullName>
    </recommendedName>
</protein>
<name>A0A8J2KWE6_9HEXA</name>
<sequence length="147" mass="17307">MPWFNSNCVAAKQRVKRAYKELRRKGYPSDLRSIFVKARKDYRAIVKETKSKYIESIKTELREVKNSPAFWKTVARLRKKAPKIENSITGEQWEDHFRKLMGHKRTPEDIPFHDCRHPTLDARITLQECLQARKKLRNGKSPGLDGI</sequence>
<evidence type="ECO:0000313" key="2">
    <source>
        <dbReference type="Proteomes" id="UP000708208"/>
    </source>
</evidence>
<dbReference type="AlphaFoldDB" id="A0A8J2KWE6"/>
<reference evidence="1" key="1">
    <citation type="submission" date="2021-06" db="EMBL/GenBank/DDBJ databases">
        <authorList>
            <person name="Hodson N. C."/>
            <person name="Mongue J. A."/>
            <person name="Jaron S. K."/>
        </authorList>
    </citation>
    <scope>NUCLEOTIDE SEQUENCE</scope>
</reference>
<keyword evidence="2" id="KW-1185">Reference proteome</keyword>
<dbReference type="EMBL" id="CAJVCH010478413">
    <property type="protein sequence ID" value="CAG7820434.1"/>
    <property type="molecule type" value="Genomic_DNA"/>
</dbReference>
<dbReference type="Proteomes" id="UP000708208">
    <property type="component" value="Unassembled WGS sequence"/>
</dbReference>
<proteinExistence type="predicted"/>
<organism evidence="1 2">
    <name type="scientific">Allacma fusca</name>
    <dbReference type="NCBI Taxonomy" id="39272"/>
    <lineage>
        <taxon>Eukaryota</taxon>
        <taxon>Metazoa</taxon>
        <taxon>Ecdysozoa</taxon>
        <taxon>Arthropoda</taxon>
        <taxon>Hexapoda</taxon>
        <taxon>Collembola</taxon>
        <taxon>Symphypleona</taxon>
        <taxon>Sminthuridae</taxon>
        <taxon>Allacma</taxon>
    </lineage>
</organism>
<dbReference type="OrthoDB" id="7700723at2759"/>
<feature type="non-terminal residue" evidence="1">
    <location>
        <position position="147"/>
    </location>
</feature>
<gene>
    <name evidence="1" type="ORF">AFUS01_LOCUS30824</name>
</gene>
<evidence type="ECO:0000313" key="1">
    <source>
        <dbReference type="EMBL" id="CAG7820434.1"/>
    </source>
</evidence>